<evidence type="ECO:0000313" key="3">
    <source>
        <dbReference type="Proteomes" id="UP000224006"/>
    </source>
</evidence>
<evidence type="ECO:0000256" key="1">
    <source>
        <dbReference type="SAM" id="MobiDB-lite"/>
    </source>
</evidence>
<dbReference type="KEGG" id="bbes:BESB_034760"/>
<gene>
    <name evidence="2" type="ORF">BESB_034760</name>
</gene>
<dbReference type="EMBL" id="NWUJ01000002">
    <property type="protein sequence ID" value="PFH37018.1"/>
    <property type="molecule type" value="Genomic_DNA"/>
</dbReference>
<organism evidence="2 3">
    <name type="scientific">Besnoitia besnoiti</name>
    <name type="common">Apicomplexan protozoan</name>
    <dbReference type="NCBI Taxonomy" id="94643"/>
    <lineage>
        <taxon>Eukaryota</taxon>
        <taxon>Sar</taxon>
        <taxon>Alveolata</taxon>
        <taxon>Apicomplexa</taxon>
        <taxon>Conoidasida</taxon>
        <taxon>Coccidia</taxon>
        <taxon>Eucoccidiorida</taxon>
        <taxon>Eimeriorina</taxon>
        <taxon>Sarcocystidae</taxon>
        <taxon>Besnoitia</taxon>
    </lineage>
</organism>
<sequence length="214" mass="24009">MQLLSRKPNHGGRKATVENKVADEDPFGLEDLEWVAKEVGRDRILGRGEKPLPFVHRPFDAEFTLDDLRQFAEEVDAERQVNGEVSTSSKGDVQPAPPAHGEREAEKLRRDFEEWYKTYQRRESSQFGMGEKGAHADKKTRTEKATLVRNPKYALALGDYGESLHGVDGGVDPAVKTHADMREHPMYRLAFADCGDRVLGSTVDVNAEADEKTE</sequence>
<name>A0A2A9MES5_BESBE</name>
<dbReference type="Proteomes" id="UP000224006">
    <property type="component" value="Chromosome II"/>
</dbReference>
<comment type="caution">
    <text evidence="2">The sequence shown here is derived from an EMBL/GenBank/DDBJ whole genome shotgun (WGS) entry which is preliminary data.</text>
</comment>
<dbReference type="AlphaFoldDB" id="A0A2A9MES5"/>
<accession>A0A2A9MES5</accession>
<feature type="region of interest" description="Disordered" evidence="1">
    <location>
        <begin position="76"/>
        <end position="105"/>
    </location>
</feature>
<reference evidence="2 3" key="1">
    <citation type="submission" date="2017-09" db="EMBL/GenBank/DDBJ databases">
        <title>Genome sequencing of Besnoitia besnoiti strain Bb-Ger1.</title>
        <authorList>
            <person name="Schares G."/>
            <person name="Venepally P."/>
            <person name="Lorenzi H.A."/>
        </authorList>
    </citation>
    <scope>NUCLEOTIDE SEQUENCE [LARGE SCALE GENOMIC DNA]</scope>
    <source>
        <strain evidence="2 3">Bb-Ger1</strain>
    </source>
</reference>
<dbReference type="RefSeq" id="XP_029221027.1">
    <property type="nucleotide sequence ID" value="XM_029362062.1"/>
</dbReference>
<protein>
    <submittedName>
        <fullName evidence="2">Uncharacterized protein</fullName>
    </submittedName>
</protein>
<evidence type="ECO:0000313" key="2">
    <source>
        <dbReference type="EMBL" id="PFH37018.1"/>
    </source>
</evidence>
<dbReference type="GeneID" id="40308457"/>
<keyword evidence="3" id="KW-1185">Reference proteome</keyword>
<dbReference type="VEuPathDB" id="ToxoDB:BESB_034760"/>
<proteinExistence type="predicted"/>